<dbReference type="EMBL" id="FOCX01000004">
    <property type="protein sequence ID" value="SEN60848.1"/>
    <property type="molecule type" value="Genomic_DNA"/>
</dbReference>
<keyword evidence="3" id="KW-0808">Transferase</keyword>
<organism evidence="3 4">
    <name type="scientific">Halorientalis persicus</name>
    <dbReference type="NCBI Taxonomy" id="1367881"/>
    <lineage>
        <taxon>Archaea</taxon>
        <taxon>Methanobacteriati</taxon>
        <taxon>Methanobacteriota</taxon>
        <taxon>Stenosarchaea group</taxon>
        <taxon>Halobacteria</taxon>
        <taxon>Halobacteriales</taxon>
        <taxon>Haloarculaceae</taxon>
        <taxon>Halorientalis</taxon>
    </lineage>
</organism>
<dbReference type="AlphaFoldDB" id="A0A1H8HYZ1"/>
<dbReference type="InterPro" id="IPR001763">
    <property type="entry name" value="Rhodanese-like_dom"/>
</dbReference>
<keyword evidence="4" id="KW-1185">Reference proteome</keyword>
<sequence length="281" mass="29896">MDRRRFLWAVGAAAGLTGCMGGSSDGTPSDSATGSAGTDSGTPESISAAADGYPDPSVIDETPPPPNADTSSFETIAYEQGIEVPLVPIDVAYDWYRRREARFADARGERQYATSHVTGAVLSPASGRQDDPATAWPEGDRIVTYCGCPHHLSSMRAAQLYQNGYEEVYAIDEGFWEWHQLDYPMAGENVEYQPYGHVIEGTADPAHAGEYAWARTVDGSQEEANPIGSDGDYELVLHFSGVTDSTEITVETPAYSLTEPLGELTSGGVTAAGRVTGGTQA</sequence>
<protein>
    <submittedName>
        <fullName evidence="3">Rhodanese-related sulfurtransferase</fullName>
    </submittedName>
</protein>
<feature type="region of interest" description="Disordered" evidence="1">
    <location>
        <begin position="16"/>
        <end position="72"/>
    </location>
</feature>
<accession>A0A1H8HYZ1</accession>
<evidence type="ECO:0000259" key="2">
    <source>
        <dbReference type="PROSITE" id="PS50206"/>
    </source>
</evidence>
<dbReference type="OrthoDB" id="252224at2157"/>
<dbReference type="SUPFAM" id="SSF52821">
    <property type="entry name" value="Rhodanese/Cell cycle control phosphatase"/>
    <property type="match status" value="1"/>
</dbReference>
<feature type="domain" description="Rhodanese" evidence="2">
    <location>
        <begin position="97"/>
        <end position="187"/>
    </location>
</feature>
<gene>
    <name evidence="3" type="ORF">SAMN05216388_100419</name>
</gene>
<dbReference type="PROSITE" id="PS51257">
    <property type="entry name" value="PROKAR_LIPOPROTEIN"/>
    <property type="match status" value="1"/>
</dbReference>
<evidence type="ECO:0000313" key="3">
    <source>
        <dbReference type="EMBL" id="SEN60848.1"/>
    </source>
</evidence>
<dbReference type="Proteomes" id="UP000198775">
    <property type="component" value="Unassembled WGS sequence"/>
</dbReference>
<feature type="compositionally biased region" description="Polar residues" evidence="1">
    <location>
        <begin position="25"/>
        <end position="45"/>
    </location>
</feature>
<dbReference type="PROSITE" id="PS50206">
    <property type="entry name" value="RHODANESE_3"/>
    <property type="match status" value="1"/>
</dbReference>
<proteinExistence type="predicted"/>
<dbReference type="InterPro" id="IPR036873">
    <property type="entry name" value="Rhodanese-like_dom_sf"/>
</dbReference>
<name>A0A1H8HYZ1_9EURY</name>
<dbReference type="CDD" id="cd00158">
    <property type="entry name" value="RHOD"/>
    <property type="match status" value="1"/>
</dbReference>
<evidence type="ECO:0000256" key="1">
    <source>
        <dbReference type="SAM" id="MobiDB-lite"/>
    </source>
</evidence>
<dbReference type="Pfam" id="PF00581">
    <property type="entry name" value="Rhodanese"/>
    <property type="match status" value="1"/>
</dbReference>
<reference evidence="4" key="1">
    <citation type="submission" date="2016-10" db="EMBL/GenBank/DDBJ databases">
        <authorList>
            <person name="Varghese N."/>
            <person name="Submissions S."/>
        </authorList>
    </citation>
    <scope>NUCLEOTIDE SEQUENCE [LARGE SCALE GENOMIC DNA]</scope>
    <source>
        <strain evidence="4">IBRC-M 10043</strain>
    </source>
</reference>
<dbReference type="RefSeq" id="WP_092658490.1">
    <property type="nucleotide sequence ID" value="NZ_FOCX01000004.1"/>
</dbReference>
<evidence type="ECO:0000313" key="4">
    <source>
        <dbReference type="Proteomes" id="UP000198775"/>
    </source>
</evidence>
<dbReference type="GO" id="GO:0016740">
    <property type="term" value="F:transferase activity"/>
    <property type="evidence" value="ECO:0007669"/>
    <property type="project" value="UniProtKB-KW"/>
</dbReference>
<dbReference type="Gene3D" id="3.40.250.10">
    <property type="entry name" value="Rhodanese-like domain"/>
    <property type="match status" value="1"/>
</dbReference>